<keyword evidence="2" id="KW-1185">Reference proteome</keyword>
<name>A0AA38LHU3_TAXCH</name>
<dbReference type="Proteomes" id="UP000824469">
    <property type="component" value="Unassembled WGS sequence"/>
</dbReference>
<feature type="non-terminal residue" evidence="1">
    <location>
        <position position="1"/>
    </location>
</feature>
<feature type="non-terminal residue" evidence="1">
    <location>
        <position position="93"/>
    </location>
</feature>
<evidence type="ECO:0000313" key="2">
    <source>
        <dbReference type="Proteomes" id="UP000824469"/>
    </source>
</evidence>
<accession>A0AA38LHU3</accession>
<evidence type="ECO:0000313" key="1">
    <source>
        <dbReference type="EMBL" id="KAH9324246.1"/>
    </source>
</evidence>
<organism evidence="1 2">
    <name type="scientific">Taxus chinensis</name>
    <name type="common">Chinese yew</name>
    <name type="synonym">Taxus wallichiana var. chinensis</name>
    <dbReference type="NCBI Taxonomy" id="29808"/>
    <lineage>
        <taxon>Eukaryota</taxon>
        <taxon>Viridiplantae</taxon>
        <taxon>Streptophyta</taxon>
        <taxon>Embryophyta</taxon>
        <taxon>Tracheophyta</taxon>
        <taxon>Spermatophyta</taxon>
        <taxon>Pinopsida</taxon>
        <taxon>Pinidae</taxon>
        <taxon>Conifers II</taxon>
        <taxon>Cupressales</taxon>
        <taxon>Taxaceae</taxon>
        <taxon>Taxus</taxon>
    </lineage>
</organism>
<reference evidence="1 2" key="1">
    <citation type="journal article" date="2021" name="Nat. Plants">
        <title>The Taxus genome provides insights into paclitaxel biosynthesis.</title>
        <authorList>
            <person name="Xiong X."/>
            <person name="Gou J."/>
            <person name="Liao Q."/>
            <person name="Li Y."/>
            <person name="Zhou Q."/>
            <person name="Bi G."/>
            <person name="Li C."/>
            <person name="Du R."/>
            <person name="Wang X."/>
            <person name="Sun T."/>
            <person name="Guo L."/>
            <person name="Liang H."/>
            <person name="Lu P."/>
            <person name="Wu Y."/>
            <person name="Zhang Z."/>
            <person name="Ro D.K."/>
            <person name="Shang Y."/>
            <person name="Huang S."/>
            <person name="Yan J."/>
        </authorList>
    </citation>
    <scope>NUCLEOTIDE SEQUENCE [LARGE SCALE GENOMIC DNA]</scope>
    <source>
        <strain evidence="1">Ta-2019</strain>
    </source>
</reference>
<gene>
    <name evidence="1" type="ORF">KI387_004424</name>
</gene>
<proteinExistence type="predicted"/>
<protein>
    <submittedName>
        <fullName evidence="1">Uncharacterized protein</fullName>
    </submittedName>
</protein>
<dbReference type="EMBL" id="JAHRHJ020000002">
    <property type="protein sequence ID" value="KAH9324246.1"/>
    <property type="molecule type" value="Genomic_DNA"/>
</dbReference>
<comment type="caution">
    <text evidence="1">The sequence shown here is derived from an EMBL/GenBank/DDBJ whole genome shotgun (WGS) entry which is preliminary data.</text>
</comment>
<dbReference type="AlphaFoldDB" id="A0AA38LHU3"/>
<sequence length="93" mass="10388">AEDSYLPKTIPYDTSTLLNEATVDLNIGTSKDPHIIKVGQSLNPQELGDFTTFLSNHHQAFAWAYEDMLGLDPDIVVHNIITLPNIKLVKQKL</sequence>